<feature type="transmembrane region" description="Helical" evidence="1">
    <location>
        <begin position="46"/>
        <end position="65"/>
    </location>
</feature>
<keyword evidence="1" id="KW-0812">Transmembrane</keyword>
<dbReference type="WBParaSite" id="GPLIN_000975500">
    <property type="protein sequence ID" value="GPLIN_000975500"/>
    <property type="gene ID" value="GPLIN_000975500"/>
</dbReference>
<evidence type="ECO:0000313" key="2">
    <source>
        <dbReference type="Proteomes" id="UP000050741"/>
    </source>
</evidence>
<keyword evidence="1" id="KW-1133">Transmembrane helix</keyword>
<organism evidence="2 3">
    <name type="scientific">Globodera pallida</name>
    <name type="common">Potato cyst nematode worm</name>
    <name type="synonym">Heterodera pallida</name>
    <dbReference type="NCBI Taxonomy" id="36090"/>
    <lineage>
        <taxon>Eukaryota</taxon>
        <taxon>Metazoa</taxon>
        <taxon>Ecdysozoa</taxon>
        <taxon>Nematoda</taxon>
        <taxon>Chromadorea</taxon>
        <taxon>Rhabditida</taxon>
        <taxon>Tylenchina</taxon>
        <taxon>Tylenchomorpha</taxon>
        <taxon>Tylenchoidea</taxon>
        <taxon>Heteroderidae</taxon>
        <taxon>Heteroderinae</taxon>
        <taxon>Globodera</taxon>
    </lineage>
</organism>
<accession>A0A183CA56</accession>
<name>A0A183CA56_GLOPA</name>
<dbReference type="AlphaFoldDB" id="A0A183CA56"/>
<sequence>MRNGQQIVIKYCGKNCSQAKCANAKSANIKGCRSCGGDLCNSAFGLMQTNTLTVGSFLLLIYAILSKT</sequence>
<proteinExistence type="predicted"/>
<keyword evidence="1" id="KW-0472">Membrane</keyword>
<reference evidence="3" key="2">
    <citation type="submission" date="2016-06" db="UniProtKB">
        <authorList>
            <consortium name="WormBaseParasite"/>
        </authorList>
    </citation>
    <scope>IDENTIFICATION</scope>
</reference>
<protein>
    <submittedName>
        <fullName evidence="3">Uncharacterized protein</fullName>
    </submittedName>
</protein>
<evidence type="ECO:0000256" key="1">
    <source>
        <dbReference type="SAM" id="Phobius"/>
    </source>
</evidence>
<keyword evidence="2" id="KW-1185">Reference proteome</keyword>
<reference evidence="2" key="1">
    <citation type="submission" date="2014-05" db="EMBL/GenBank/DDBJ databases">
        <title>The genome and life-stage specific transcriptomes of Globodera pallida elucidate key aspects of plant parasitism by a cyst nematode.</title>
        <authorList>
            <person name="Cotton J.A."/>
            <person name="Lilley C.J."/>
            <person name="Jones L.M."/>
            <person name="Kikuchi T."/>
            <person name="Reid A.J."/>
            <person name="Thorpe P."/>
            <person name="Tsai I.J."/>
            <person name="Beasley H."/>
            <person name="Blok V."/>
            <person name="Cock P.J.A."/>
            <person name="Van den Akker S.E."/>
            <person name="Holroyd N."/>
            <person name="Hunt M."/>
            <person name="Mantelin S."/>
            <person name="Naghra H."/>
            <person name="Pain A."/>
            <person name="Palomares-Rius J.E."/>
            <person name="Zarowiecki M."/>
            <person name="Berriman M."/>
            <person name="Jones J.T."/>
            <person name="Urwin P.E."/>
        </authorList>
    </citation>
    <scope>NUCLEOTIDE SEQUENCE [LARGE SCALE GENOMIC DNA]</scope>
    <source>
        <strain evidence="2">Lindley</strain>
    </source>
</reference>
<dbReference type="Proteomes" id="UP000050741">
    <property type="component" value="Unassembled WGS sequence"/>
</dbReference>
<evidence type="ECO:0000313" key="3">
    <source>
        <dbReference type="WBParaSite" id="GPLIN_000975500"/>
    </source>
</evidence>